<organism evidence="1 2">
    <name type="scientific">Stentor coeruleus</name>
    <dbReference type="NCBI Taxonomy" id="5963"/>
    <lineage>
        <taxon>Eukaryota</taxon>
        <taxon>Sar</taxon>
        <taxon>Alveolata</taxon>
        <taxon>Ciliophora</taxon>
        <taxon>Postciliodesmatophora</taxon>
        <taxon>Heterotrichea</taxon>
        <taxon>Heterotrichida</taxon>
        <taxon>Stentoridae</taxon>
        <taxon>Stentor</taxon>
    </lineage>
</organism>
<evidence type="ECO:0000313" key="2">
    <source>
        <dbReference type="Proteomes" id="UP000187209"/>
    </source>
</evidence>
<accession>A0A1R2CM31</accession>
<keyword evidence="2" id="KW-1185">Reference proteome</keyword>
<reference evidence="1 2" key="1">
    <citation type="submission" date="2016-11" db="EMBL/GenBank/DDBJ databases">
        <title>The macronuclear genome of Stentor coeruleus: a giant cell with tiny introns.</title>
        <authorList>
            <person name="Slabodnick M."/>
            <person name="Ruby J.G."/>
            <person name="Reiff S.B."/>
            <person name="Swart E.C."/>
            <person name="Gosai S."/>
            <person name="Prabakaran S."/>
            <person name="Witkowska E."/>
            <person name="Larue G.E."/>
            <person name="Fisher S."/>
            <person name="Freeman R.M."/>
            <person name="Gunawardena J."/>
            <person name="Chu W."/>
            <person name="Stover N.A."/>
            <person name="Gregory B.D."/>
            <person name="Nowacki M."/>
            <person name="Derisi J."/>
            <person name="Roy S.W."/>
            <person name="Marshall W.F."/>
            <person name="Sood P."/>
        </authorList>
    </citation>
    <scope>NUCLEOTIDE SEQUENCE [LARGE SCALE GENOMIC DNA]</scope>
    <source>
        <strain evidence="1">WM001</strain>
    </source>
</reference>
<sequence>MSQTSRIVQERIIPVPKHLLKYRNEVSPYTKAKDFKPIMGNRILLNTKKSKSALVRGQTMTDRQEDNMATLIKVERNYVRELIKSPNKLPCKSPLLTQSHKVTQSNKVSSTRNCFESLTACDFLTSSPNKKKPGTINRVKFAYTPEILIKKVK</sequence>
<dbReference type="Proteomes" id="UP000187209">
    <property type="component" value="Unassembled WGS sequence"/>
</dbReference>
<dbReference type="EMBL" id="MPUH01000113">
    <property type="protein sequence ID" value="OMJ90000.1"/>
    <property type="molecule type" value="Genomic_DNA"/>
</dbReference>
<gene>
    <name evidence="1" type="ORF">SteCoe_7792</name>
</gene>
<evidence type="ECO:0000313" key="1">
    <source>
        <dbReference type="EMBL" id="OMJ90000.1"/>
    </source>
</evidence>
<protein>
    <submittedName>
        <fullName evidence="1">Uncharacterized protein</fullName>
    </submittedName>
</protein>
<comment type="caution">
    <text evidence="1">The sequence shown here is derived from an EMBL/GenBank/DDBJ whole genome shotgun (WGS) entry which is preliminary data.</text>
</comment>
<name>A0A1R2CM31_9CILI</name>
<dbReference type="AlphaFoldDB" id="A0A1R2CM31"/>
<proteinExistence type="predicted"/>